<evidence type="ECO:0000256" key="12">
    <source>
        <dbReference type="ARBA" id="ARBA00029961"/>
    </source>
</evidence>
<feature type="transmembrane region" description="Helical" evidence="15">
    <location>
        <begin position="407"/>
        <end position="430"/>
    </location>
</feature>
<accession>A0A9N7UD63</accession>
<proteinExistence type="inferred from homology"/>
<dbReference type="InterPro" id="IPR003663">
    <property type="entry name" value="Sugar/inositol_transpt"/>
</dbReference>
<comment type="caution">
    <text evidence="17">The sequence shown here is derived from an EMBL/GenBank/DDBJ whole genome shotgun (WGS) entry which is preliminary data.</text>
</comment>
<feature type="transmembrane region" description="Helical" evidence="15">
    <location>
        <begin position="188"/>
        <end position="209"/>
    </location>
</feature>
<keyword evidence="9 15" id="KW-0812">Transmembrane</keyword>
<dbReference type="InterPro" id="IPR005828">
    <property type="entry name" value="MFS_sugar_transport-like"/>
</dbReference>
<dbReference type="InterPro" id="IPR005829">
    <property type="entry name" value="Sugar_transporter_CS"/>
</dbReference>
<protein>
    <recommendedName>
        <fullName evidence="5">Solute carrier family 2, facilitated glucose transporter member 5</fullName>
    </recommendedName>
    <alternativeName>
        <fullName evidence="13">Fructose transporter</fullName>
    </alternativeName>
    <alternativeName>
        <fullName evidence="12">Glucose transporter type 5, small intestine</fullName>
    </alternativeName>
</protein>
<evidence type="ECO:0000313" key="17">
    <source>
        <dbReference type="EMBL" id="CAB1428114.1"/>
    </source>
</evidence>
<reference evidence="17" key="1">
    <citation type="submission" date="2020-03" db="EMBL/GenBank/DDBJ databases">
        <authorList>
            <person name="Weist P."/>
        </authorList>
    </citation>
    <scope>NUCLEOTIDE SEQUENCE</scope>
</reference>
<keyword evidence="10 15" id="KW-1133">Transmembrane helix</keyword>
<dbReference type="GO" id="GO:0042383">
    <property type="term" value="C:sarcolemma"/>
    <property type="evidence" value="ECO:0007669"/>
    <property type="project" value="UniProtKB-SubCell"/>
</dbReference>
<evidence type="ECO:0000256" key="5">
    <source>
        <dbReference type="ARBA" id="ARBA00015973"/>
    </source>
</evidence>
<evidence type="ECO:0000259" key="16">
    <source>
        <dbReference type="PROSITE" id="PS50850"/>
    </source>
</evidence>
<dbReference type="FunFam" id="1.20.1250.20:FF:001511">
    <property type="entry name" value="Solute carrier family 2, facilitated glucose transporter member 5"/>
    <property type="match status" value="1"/>
</dbReference>
<dbReference type="PROSITE" id="PS00217">
    <property type="entry name" value="SUGAR_TRANSPORT_2"/>
    <property type="match status" value="1"/>
</dbReference>
<evidence type="ECO:0000256" key="1">
    <source>
        <dbReference type="ARBA" id="ARBA00000590"/>
    </source>
</evidence>
<evidence type="ECO:0000256" key="10">
    <source>
        <dbReference type="ARBA" id="ARBA00022989"/>
    </source>
</evidence>
<dbReference type="InterPro" id="IPR045263">
    <property type="entry name" value="GLUT"/>
</dbReference>
<comment type="subcellular location">
    <subcellularLocation>
        <location evidence="2">Cell membrane</location>
        <location evidence="2">Sarcolemma</location>
    </subcellularLocation>
    <subcellularLocation>
        <location evidence="3">Cell membrane</location>
        <topology evidence="3">Multi-pass membrane protein</topology>
    </subcellularLocation>
</comment>
<feature type="transmembrane region" description="Helical" evidence="15">
    <location>
        <begin position="124"/>
        <end position="145"/>
    </location>
</feature>
<evidence type="ECO:0000256" key="4">
    <source>
        <dbReference type="ARBA" id="ARBA00007004"/>
    </source>
</evidence>
<dbReference type="InterPro" id="IPR036259">
    <property type="entry name" value="MFS_trans_sf"/>
</dbReference>
<evidence type="ECO:0000256" key="15">
    <source>
        <dbReference type="SAM" id="Phobius"/>
    </source>
</evidence>
<organism evidence="17 18">
    <name type="scientific">Pleuronectes platessa</name>
    <name type="common">European plaice</name>
    <dbReference type="NCBI Taxonomy" id="8262"/>
    <lineage>
        <taxon>Eukaryota</taxon>
        <taxon>Metazoa</taxon>
        <taxon>Chordata</taxon>
        <taxon>Craniata</taxon>
        <taxon>Vertebrata</taxon>
        <taxon>Euteleostomi</taxon>
        <taxon>Actinopterygii</taxon>
        <taxon>Neopterygii</taxon>
        <taxon>Teleostei</taxon>
        <taxon>Neoteleostei</taxon>
        <taxon>Acanthomorphata</taxon>
        <taxon>Carangaria</taxon>
        <taxon>Pleuronectiformes</taxon>
        <taxon>Pleuronectoidei</taxon>
        <taxon>Pleuronectidae</taxon>
        <taxon>Pleuronectes</taxon>
    </lineage>
</organism>
<feature type="transmembrane region" description="Helical" evidence="15">
    <location>
        <begin position="367"/>
        <end position="386"/>
    </location>
</feature>
<keyword evidence="7" id="KW-1003">Cell membrane</keyword>
<name>A0A9N7UD63_PLEPL</name>
<dbReference type="NCBIfam" id="TIGR00879">
    <property type="entry name" value="SP"/>
    <property type="match status" value="1"/>
</dbReference>
<dbReference type="InterPro" id="IPR020846">
    <property type="entry name" value="MFS_dom"/>
</dbReference>
<dbReference type="GO" id="GO:0055056">
    <property type="term" value="F:D-glucose transmembrane transporter activity"/>
    <property type="evidence" value="ECO:0007669"/>
    <property type="project" value="TreeGrafter"/>
</dbReference>
<feature type="transmembrane region" description="Helical" evidence="15">
    <location>
        <begin position="97"/>
        <end position="118"/>
    </location>
</feature>
<feature type="transmembrane region" description="Helical" evidence="15">
    <location>
        <begin position="312"/>
        <end position="332"/>
    </location>
</feature>
<evidence type="ECO:0000256" key="2">
    <source>
        <dbReference type="ARBA" id="ARBA00004135"/>
    </source>
</evidence>
<dbReference type="Gene3D" id="1.20.1250.20">
    <property type="entry name" value="MFS general substrate transporter like domains"/>
    <property type="match status" value="1"/>
</dbReference>
<evidence type="ECO:0000256" key="8">
    <source>
        <dbReference type="ARBA" id="ARBA00022597"/>
    </source>
</evidence>
<evidence type="ECO:0000256" key="3">
    <source>
        <dbReference type="ARBA" id="ARBA00004651"/>
    </source>
</evidence>
<dbReference type="GO" id="GO:1990539">
    <property type="term" value="P:fructose import across plasma membrane"/>
    <property type="evidence" value="ECO:0007669"/>
    <property type="project" value="UniProtKB-ARBA"/>
</dbReference>
<keyword evidence="8" id="KW-0762">Sugar transport</keyword>
<dbReference type="SUPFAM" id="SSF103473">
    <property type="entry name" value="MFS general substrate transporter"/>
    <property type="match status" value="1"/>
</dbReference>
<gene>
    <name evidence="17" type="ORF">PLEPLA_LOCUS16079</name>
</gene>
<comment type="similarity">
    <text evidence="4">Belongs to the major facilitator superfamily. Sugar transporter (TC 2.A.1.1) family. Glucose transporter subfamily.</text>
</comment>
<feature type="transmembrane region" description="Helical" evidence="15">
    <location>
        <begin position="339"/>
        <end position="361"/>
    </location>
</feature>
<dbReference type="Proteomes" id="UP001153269">
    <property type="component" value="Unassembled WGS sequence"/>
</dbReference>
<dbReference type="PROSITE" id="PS50850">
    <property type="entry name" value="MFS"/>
    <property type="match status" value="1"/>
</dbReference>
<feature type="transmembrane region" description="Helical" evidence="15">
    <location>
        <begin position="436"/>
        <end position="456"/>
    </location>
</feature>
<comment type="catalytic activity">
    <reaction evidence="1">
        <text>D-fructose(out) = D-fructose(in)</text>
        <dbReference type="Rhea" id="RHEA:60372"/>
        <dbReference type="ChEBI" id="CHEBI:37721"/>
    </reaction>
</comment>
<evidence type="ECO:0000256" key="14">
    <source>
        <dbReference type="RuleBase" id="RU003346"/>
    </source>
</evidence>
<evidence type="ECO:0000313" key="18">
    <source>
        <dbReference type="Proteomes" id="UP001153269"/>
    </source>
</evidence>
<feature type="transmembrane region" description="Helical" evidence="15">
    <location>
        <begin position="12"/>
        <end position="30"/>
    </location>
</feature>
<dbReference type="OrthoDB" id="4142200at2759"/>
<dbReference type="GO" id="GO:0070837">
    <property type="term" value="P:dehydroascorbic acid transport"/>
    <property type="evidence" value="ECO:0007669"/>
    <property type="project" value="TreeGrafter"/>
</dbReference>
<dbReference type="EMBL" id="CADEAL010001022">
    <property type="protein sequence ID" value="CAB1428114.1"/>
    <property type="molecule type" value="Genomic_DNA"/>
</dbReference>
<evidence type="ECO:0000256" key="9">
    <source>
        <dbReference type="ARBA" id="ARBA00022692"/>
    </source>
</evidence>
<dbReference type="PANTHER" id="PTHR23503:SF130">
    <property type="entry name" value="SOLUTE CARRIER FAMILY 2 (FACILITATED GLUCOSE TRANSPORTER), MEMBER 9-LIKE 1"/>
    <property type="match status" value="1"/>
</dbReference>
<dbReference type="GO" id="GO:0046323">
    <property type="term" value="P:D-glucose import"/>
    <property type="evidence" value="ECO:0007669"/>
    <property type="project" value="TreeGrafter"/>
</dbReference>
<dbReference type="GO" id="GO:0005353">
    <property type="term" value="F:fructose transmembrane transporter activity"/>
    <property type="evidence" value="ECO:0007669"/>
    <property type="project" value="UniProtKB-ARBA"/>
</dbReference>
<dbReference type="AlphaFoldDB" id="A0A9N7UD63"/>
<dbReference type="PANTHER" id="PTHR23503">
    <property type="entry name" value="SOLUTE CARRIER FAMILY 2"/>
    <property type="match status" value="1"/>
</dbReference>
<feature type="domain" description="Major facilitator superfamily (MFS) profile" evidence="16">
    <location>
        <begin position="17"/>
        <end position="460"/>
    </location>
</feature>
<evidence type="ECO:0000256" key="11">
    <source>
        <dbReference type="ARBA" id="ARBA00023136"/>
    </source>
</evidence>
<keyword evidence="6 14" id="KW-0813">Transport</keyword>
<evidence type="ECO:0000256" key="6">
    <source>
        <dbReference type="ARBA" id="ARBA00022448"/>
    </source>
</evidence>
<evidence type="ECO:0000256" key="7">
    <source>
        <dbReference type="ARBA" id="ARBA00022475"/>
    </source>
</evidence>
<feature type="transmembrane region" description="Helical" evidence="15">
    <location>
        <begin position="65"/>
        <end position="85"/>
    </location>
</feature>
<evidence type="ECO:0000256" key="13">
    <source>
        <dbReference type="ARBA" id="ARBA00031099"/>
    </source>
</evidence>
<keyword evidence="11 15" id="KW-0472">Membrane</keyword>
<keyword evidence="18" id="KW-1185">Reference proteome</keyword>
<sequence length="491" mass="54048">MESFLQQLTRGNGFLLIFILGAGGSFQSGYHLSDLSSPSPFIQRFINSSWYDRHDEPPPAQTVTMIWSLIVSLYAVGGLCGSVSVKFISGRMGRKKAVIFNSFLSMVAAGIMLTSKMANSFEMIIVARILYGFSSGLGVSLHVMYLGEIAPRKIRGIVTLTSATFSSLGKLSGHFFGLSEILGREELWNIVLSVPAVFSLVNIMVLPFLPDAPRYLLIEKGDDKACKKALVSLWGPADYKEEMDEMLTEQAAIEAAPPKSSLQLLSDRTVRWQLISMSLIYTCNQLSGMSAISTFSFDIFMEAGIPADKIRYVSVGLGVCEILTSMSCGLIIERTGRRPLLWGGYGVMSACLVFVTVTMNLKDSSYWVPYVTIGLIFIFIIFFCGGPGGATATLNSELFIQSNRVEALVLMGIQRWSIFAVMGFIFPFLIETLHSYCFVLFACMCLLGCLFVFFVLPETKGKTLLEISEEFEAITVCGKSFVGKKSVETRL</sequence>
<dbReference type="Pfam" id="PF00083">
    <property type="entry name" value="Sugar_tr"/>
    <property type="match status" value="1"/>
</dbReference>